<feature type="compositionally biased region" description="Low complexity" evidence="1">
    <location>
        <begin position="335"/>
        <end position="366"/>
    </location>
</feature>
<feature type="region of interest" description="Disordered" evidence="1">
    <location>
        <begin position="396"/>
        <end position="458"/>
    </location>
</feature>
<evidence type="ECO:0008006" key="4">
    <source>
        <dbReference type="Google" id="ProtNLM"/>
    </source>
</evidence>
<evidence type="ECO:0000256" key="1">
    <source>
        <dbReference type="SAM" id="MobiDB-lite"/>
    </source>
</evidence>
<keyword evidence="3" id="KW-1185">Reference proteome</keyword>
<dbReference type="RefSeq" id="WP_111148977.1">
    <property type="nucleotide sequence ID" value="NZ_QKRB01000057.1"/>
</dbReference>
<feature type="compositionally biased region" description="Low complexity" evidence="1">
    <location>
        <begin position="257"/>
        <end position="294"/>
    </location>
</feature>
<organism evidence="2 3">
    <name type="scientific">Paenibacillus sambharensis</name>
    <dbReference type="NCBI Taxonomy" id="1803190"/>
    <lineage>
        <taxon>Bacteria</taxon>
        <taxon>Bacillati</taxon>
        <taxon>Bacillota</taxon>
        <taxon>Bacilli</taxon>
        <taxon>Bacillales</taxon>
        <taxon>Paenibacillaceae</taxon>
        <taxon>Paenibacillus</taxon>
    </lineage>
</organism>
<proteinExistence type="predicted"/>
<evidence type="ECO:0000313" key="2">
    <source>
        <dbReference type="EMBL" id="PZD93308.1"/>
    </source>
</evidence>
<reference evidence="2 3" key="1">
    <citation type="submission" date="2018-06" db="EMBL/GenBank/DDBJ databases">
        <title>Paenibacillus imtechensis sp. nov.</title>
        <authorList>
            <person name="Pinnaka A.K."/>
            <person name="Singh H."/>
            <person name="Kaur M."/>
        </authorList>
    </citation>
    <scope>NUCLEOTIDE SEQUENCE [LARGE SCALE GENOMIC DNA]</scope>
    <source>
        <strain evidence="2 3">SMB1</strain>
    </source>
</reference>
<evidence type="ECO:0000313" key="3">
    <source>
        <dbReference type="Proteomes" id="UP000249522"/>
    </source>
</evidence>
<protein>
    <recommendedName>
        <fullName evidence="4">Flagellar hook-length control protein-like C-terminal domain-containing protein</fullName>
    </recommendedName>
</protein>
<gene>
    <name evidence="2" type="ORF">DNH61_21945</name>
</gene>
<feature type="region of interest" description="Disordered" evidence="1">
    <location>
        <begin position="257"/>
        <end position="367"/>
    </location>
</feature>
<dbReference type="EMBL" id="QKRB01000057">
    <property type="protein sequence ID" value="PZD93308.1"/>
    <property type="molecule type" value="Genomic_DNA"/>
</dbReference>
<dbReference type="Proteomes" id="UP000249522">
    <property type="component" value="Unassembled WGS sequence"/>
</dbReference>
<sequence>MNIGQLMRGMLGEAQPADGKALELKVGQIVRGVIMQMMEGQEAMVQINGVAVRARLETALLPGQTTMLQVQPESAGGLVTLKAVDPSGSGMPEESLRDLVKTLGLQDRKWAMDIVRDLKREGFPVNRETAQSLQQAAAARPTGVNEEQWMQAAGTALKRGLPVTQGVLSGLHQAQSGKPVTDLLQTLRQQLSAMVENADSQPAAAGTSAGGRLPAAAAKVLSLLDAGAALMKGAASAEAGPAAGQAAHAGSVPAAAARGGSEAAGQQTLPQQAAASGSAAAHGQAASGKPAAAPDLVQAGNAPGMNAGREAGTRASGNAAGSASMRAVNGGGAESGSAKAAESMASGSSTSGSTTGTPSAVTSGSGQNWVGGLMKWLGVNHESMLAETLGGQGKAAAAVQQAADDSARGQQLPDQKTDPSAARQPAPPAELRQGQTPERSPFQMALQTSGPQSEPAAQADLVRTPAAETLKGALLSLVNGDDMPPAVRETAQQLVQHITGQQLLLSPERGGSLLSHVTLMIPFHGPDGSQTASVHVQSRRGKKGELDADNCRLLFDLQMKQLGATVVDVQVVEKMVSLSIWNDHPVMGAMVREARAEVSAALAGAGYQLSALNARPLPDPAEAAAQAADKKAPLLPEPSAYQTKRYKGVDYRA</sequence>
<dbReference type="OrthoDB" id="2351076at2"/>
<dbReference type="AlphaFoldDB" id="A0A2W1L038"/>
<comment type="caution">
    <text evidence="2">The sequence shown here is derived from an EMBL/GenBank/DDBJ whole genome shotgun (WGS) entry which is preliminary data.</text>
</comment>
<name>A0A2W1L038_9BACL</name>
<accession>A0A2W1L038</accession>